<evidence type="ECO:0000256" key="1">
    <source>
        <dbReference type="SAM" id="MobiDB-lite"/>
    </source>
</evidence>
<keyword evidence="3" id="KW-1185">Reference proteome</keyword>
<name>A0A8J3C3Y4_9ACTN</name>
<accession>A0A8J3C3Y4</accession>
<reference evidence="2" key="2">
    <citation type="submission" date="2020-09" db="EMBL/GenBank/DDBJ databases">
        <authorList>
            <person name="Sun Q."/>
            <person name="Zhou Y."/>
        </authorList>
    </citation>
    <scope>NUCLEOTIDE SEQUENCE</scope>
    <source>
        <strain evidence="2">CGMCC 4.7299</strain>
    </source>
</reference>
<protein>
    <submittedName>
        <fullName evidence="2">Uncharacterized protein</fullName>
    </submittedName>
</protein>
<sequence>MDEQDRRPHSRMAHPQLNIPNRNALIDEALEHRRLVPDRRNVTPVRGSERSLVRDAARPEIGLNKRSNARRTVPAAIARSVAAPTCHLSDLAKRSATRPKRHINDMWPNPIRNDTALAGRPYPSSS</sequence>
<dbReference type="Proteomes" id="UP000656042">
    <property type="component" value="Unassembled WGS sequence"/>
</dbReference>
<feature type="region of interest" description="Disordered" evidence="1">
    <location>
        <begin position="92"/>
        <end position="126"/>
    </location>
</feature>
<gene>
    <name evidence="2" type="ORF">GCM10012284_52920</name>
</gene>
<evidence type="ECO:0000313" key="2">
    <source>
        <dbReference type="EMBL" id="GGL11610.1"/>
    </source>
</evidence>
<comment type="caution">
    <text evidence="2">The sequence shown here is derived from an EMBL/GenBank/DDBJ whole genome shotgun (WGS) entry which is preliminary data.</text>
</comment>
<dbReference type="EMBL" id="BMMX01000037">
    <property type="protein sequence ID" value="GGL11610.1"/>
    <property type="molecule type" value="Genomic_DNA"/>
</dbReference>
<evidence type="ECO:0000313" key="3">
    <source>
        <dbReference type="Proteomes" id="UP000656042"/>
    </source>
</evidence>
<dbReference type="AlphaFoldDB" id="A0A8J3C3Y4"/>
<organism evidence="2 3">
    <name type="scientific">Mangrovihabitans endophyticus</name>
    <dbReference type="NCBI Taxonomy" id="1751298"/>
    <lineage>
        <taxon>Bacteria</taxon>
        <taxon>Bacillati</taxon>
        <taxon>Actinomycetota</taxon>
        <taxon>Actinomycetes</taxon>
        <taxon>Micromonosporales</taxon>
        <taxon>Micromonosporaceae</taxon>
        <taxon>Mangrovihabitans</taxon>
    </lineage>
</organism>
<proteinExistence type="predicted"/>
<reference evidence="2" key="1">
    <citation type="journal article" date="2014" name="Int. J. Syst. Evol. Microbiol.">
        <title>Complete genome sequence of Corynebacterium casei LMG S-19264T (=DSM 44701T), isolated from a smear-ripened cheese.</title>
        <authorList>
            <consortium name="US DOE Joint Genome Institute (JGI-PGF)"/>
            <person name="Walter F."/>
            <person name="Albersmeier A."/>
            <person name="Kalinowski J."/>
            <person name="Ruckert C."/>
        </authorList>
    </citation>
    <scope>NUCLEOTIDE SEQUENCE</scope>
    <source>
        <strain evidence="2">CGMCC 4.7299</strain>
    </source>
</reference>